<evidence type="ECO:0000313" key="3">
    <source>
        <dbReference type="Proteomes" id="UP001235343"/>
    </source>
</evidence>
<keyword evidence="3" id="KW-1185">Reference proteome</keyword>
<keyword evidence="1" id="KW-0472">Membrane</keyword>
<organism evidence="2 3">
    <name type="scientific">Aquibacillus rhizosphaerae</name>
    <dbReference type="NCBI Taxonomy" id="3051431"/>
    <lineage>
        <taxon>Bacteria</taxon>
        <taxon>Bacillati</taxon>
        <taxon>Bacillota</taxon>
        <taxon>Bacilli</taxon>
        <taxon>Bacillales</taxon>
        <taxon>Bacillaceae</taxon>
        <taxon>Aquibacillus</taxon>
    </lineage>
</organism>
<accession>A0ABT7LAS4</accession>
<keyword evidence="1" id="KW-0812">Transmembrane</keyword>
<dbReference type="EMBL" id="JASTZU010000058">
    <property type="protein sequence ID" value="MDL4842300.1"/>
    <property type="molecule type" value="Genomic_DNA"/>
</dbReference>
<sequence length="106" mass="12398">MRFIVLIISIILLLFIISKVTSVEKRKIVSMTDEVFQNFYLLLWGIGLIFLILFIPYQVWRITGSSYGWGGAYIFGFTVIAIILLVYYSYSKFKLKRESIGKERIN</sequence>
<feature type="transmembrane region" description="Helical" evidence="1">
    <location>
        <begin position="38"/>
        <end position="60"/>
    </location>
</feature>
<name>A0ABT7LAS4_9BACI</name>
<proteinExistence type="predicted"/>
<dbReference type="RefSeq" id="WP_285933583.1">
    <property type="nucleotide sequence ID" value="NZ_JASTZU010000058.1"/>
</dbReference>
<comment type="caution">
    <text evidence="2">The sequence shown here is derived from an EMBL/GenBank/DDBJ whole genome shotgun (WGS) entry which is preliminary data.</text>
</comment>
<reference evidence="2 3" key="1">
    <citation type="submission" date="2023-06" db="EMBL/GenBank/DDBJ databases">
        <title>Aquibacillus rhizosphaerae LR5S19.</title>
        <authorList>
            <person name="Sun J.-Q."/>
        </authorList>
    </citation>
    <scope>NUCLEOTIDE SEQUENCE [LARGE SCALE GENOMIC DNA]</scope>
    <source>
        <strain evidence="2 3">LR5S19</strain>
    </source>
</reference>
<feature type="transmembrane region" description="Helical" evidence="1">
    <location>
        <begin position="72"/>
        <end position="90"/>
    </location>
</feature>
<protein>
    <submittedName>
        <fullName evidence="2">Uncharacterized protein</fullName>
    </submittedName>
</protein>
<dbReference type="Proteomes" id="UP001235343">
    <property type="component" value="Unassembled WGS sequence"/>
</dbReference>
<evidence type="ECO:0000313" key="2">
    <source>
        <dbReference type="EMBL" id="MDL4842300.1"/>
    </source>
</evidence>
<evidence type="ECO:0000256" key="1">
    <source>
        <dbReference type="SAM" id="Phobius"/>
    </source>
</evidence>
<keyword evidence="1" id="KW-1133">Transmembrane helix</keyword>
<gene>
    <name evidence="2" type="ORF">QQS35_17820</name>
</gene>